<evidence type="ECO:0000313" key="1">
    <source>
        <dbReference type="EMBL" id="KKN27752.1"/>
    </source>
</evidence>
<sequence length="64" mass="7352">MGKIIDSKKQLEYMVKISNVIGDLNKIEAIFVMEQLLDALKMFEKLDSSQALRKTLEEHGDLIK</sequence>
<reference evidence="1" key="1">
    <citation type="journal article" date="2015" name="Nature">
        <title>Complex archaea that bridge the gap between prokaryotes and eukaryotes.</title>
        <authorList>
            <person name="Spang A."/>
            <person name="Saw J.H."/>
            <person name="Jorgensen S.L."/>
            <person name="Zaremba-Niedzwiedzka K."/>
            <person name="Martijn J."/>
            <person name="Lind A.E."/>
            <person name="van Eijk R."/>
            <person name="Schleper C."/>
            <person name="Guy L."/>
            <person name="Ettema T.J."/>
        </authorList>
    </citation>
    <scope>NUCLEOTIDE SEQUENCE</scope>
</reference>
<proteinExistence type="predicted"/>
<protein>
    <submittedName>
        <fullName evidence="1">Uncharacterized protein</fullName>
    </submittedName>
</protein>
<organism evidence="1">
    <name type="scientific">marine sediment metagenome</name>
    <dbReference type="NCBI Taxonomy" id="412755"/>
    <lineage>
        <taxon>unclassified sequences</taxon>
        <taxon>metagenomes</taxon>
        <taxon>ecological metagenomes</taxon>
    </lineage>
</organism>
<accession>A0A0F9PSS6</accession>
<dbReference type="EMBL" id="LAZR01002614">
    <property type="protein sequence ID" value="KKN27752.1"/>
    <property type="molecule type" value="Genomic_DNA"/>
</dbReference>
<gene>
    <name evidence="1" type="ORF">LCGC14_0861020</name>
</gene>
<name>A0A0F9PSS6_9ZZZZ</name>
<comment type="caution">
    <text evidence="1">The sequence shown here is derived from an EMBL/GenBank/DDBJ whole genome shotgun (WGS) entry which is preliminary data.</text>
</comment>
<dbReference type="AlphaFoldDB" id="A0A0F9PSS6"/>